<name>A0A4S4NCU4_9APHY</name>
<feature type="transmembrane region" description="Helical" evidence="2">
    <location>
        <begin position="275"/>
        <end position="292"/>
    </location>
</feature>
<keyword evidence="5" id="KW-1185">Reference proteome</keyword>
<dbReference type="Gene3D" id="1.10.287.1260">
    <property type="match status" value="1"/>
</dbReference>
<keyword evidence="2" id="KW-0812">Transmembrane</keyword>
<dbReference type="PROSITE" id="PS50222">
    <property type="entry name" value="EF_HAND_2"/>
    <property type="match status" value="1"/>
</dbReference>
<proteinExistence type="predicted"/>
<dbReference type="InterPro" id="IPR002048">
    <property type="entry name" value="EF_hand_dom"/>
</dbReference>
<reference evidence="4 5" key="1">
    <citation type="submission" date="2019-02" db="EMBL/GenBank/DDBJ databases">
        <title>Genome sequencing of the rare red list fungi Antrodiella citrinella (Flaviporus citrinellus).</title>
        <authorList>
            <person name="Buettner E."/>
            <person name="Kellner H."/>
        </authorList>
    </citation>
    <scope>NUCLEOTIDE SEQUENCE [LARGE SCALE GENOMIC DNA]</scope>
    <source>
        <strain evidence="4 5">DSM 108506</strain>
    </source>
</reference>
<keyword evidence="2" id="KW-0472">Membrane</keyword>
<dbReference type="SUPFAM" id="SSF50182">
    <property type="entry name" value="Sm-like ribonucleoproteins"/>
    <property type="match status" value="1"/>
</dbReference>
<evidence type="ECO:0000313" key="4">
    <source>
        <dbReference type="EMBL" id="THH33830.1"/>
    </source>
</evidence>
<sequence>MTSPTTTDSPHSYPPSTANDSPSRIAANTGANTPMRKTNDEHEQDNVIHHAAKVLKTAVLHDARNIKGDTDENLGGLIWNVTSAHEAKRLARSIFMAFKDRRRTYLLPSDFYPAFKTHAEAEKAFRVFDKDNNADLSRAEIKTTLLKVYKERRSLSRSMRDVGAALKTLDHILLVFAMVVLFFISLSIFKVNIGESLTSVYSLGIAGSFIFKNSASNAFDAIMFLFVTHPFDTGDRCFIDDENLVVKKMGLFATVFTRSDGSETYYFNSLLFTKFMYVTILLLASLVLLLAADEMLQKTTENLVMQVAWRTPLEKLDALEKCLNDWLSTEENRWYQPNTSVTLQKISFQRHLEVTIGIGHNANWQDWGLRNARKTAFHAAVNYFCRQLGITASESPIPVAYADQNTLEWGLETPTPYDEEEYGDQESPSFPVHHAPLDTAPGAQGQKTLWLGFVPPSDKPIPGALRARKSKSRKAMLRSLVADG</sequence>
<comment type="caution">
    <text evidence="4">The sequence shown here is derived from an EMBL/GenBank/DDBJ whole genome shotgun (WGS) entry which is preliminary data.</text>
</comment>
<feature type="domain" description="EF-hand" evidence="3">
    <location>
        <begin position="116"/>
        <end position="151"/>
    </location>
</feature>
<dbReference type="SUPFAM" id="SSF47473">
    <property type="entry name" value="EF-hand"/>
    <property type="match status" value="1"/>
</dbReference>
<dbReference type="GO" id="GO:0006874">
    <property type="term" value="P:intracellular calcium ion homeostasis"/>
    <property type="evidence" value="ECO:0007669"/>
    <property type="project" value="TreeGrafter"/>
</dbReference>
<evidence type="ECO:0000256" key="1">
    <source>
        <dbReference type="SAM" id="MobiDB-lite"/>
    </source>
</evidence>
<dbReference type="GO" id="GO:0005262">
    <property type="term" value="F:calcium channel activity"/>
    <property type="evidence" value="ECO:0007669"/>
    <property type="project" value="TreeGrafter"/>
</dbReference>
<dbReference type="PANTHER" id="PTHR31323:SF1">
    <property type="entry name" value="MECHANOSENSITIVE ION CHANNEL PROTEIN"/>
    <property type="match status" value="1"/>
</dbReference>
<feature type="region of interest" description="Disordered" evidence="1">
    <location>
        <begin position="1"/>
        <end position="43"/>
    </location>
</feature>
<dbReference type="Pfam" id="PF00924">
    <property type="entry name" value="MS_channel_2nd"/>
    <property type="match status" value="1"/>
</dbReference>
<dbReference type="AlphaFoldDB" id="A0A4S4NCU4"/>
<dbReference type="InterPro" id="IPR010920">
    <property type="entry name" value="LSM_dom_sf"/>
</dbReference>
<organism evidence="4 5">
    <name type="scientific">Antrodiella citrinella</name>
    <dbReference type="NCBI Taxonomy" id="2447956"/>
    <lineage>
        <taxon>Eukaryota</taxon>
        <taxon>Fungi</taxon>
        <taxon>Dikarya</taxon>
        <taxon>Basidiomycota</taxon>
        <taxon>Agaricomycotina</taxon>
        <taxon>Agaricomycetes</taxon>
        <taxon>Polyporales</taxon>
        <taxon>Steccherinaceae</taxon>
        <taxon>Antrodiella</taxon>
    </lineage>
</organism>
<evidence type="ECO:0000259" key="3">
    <source>
        <dbReference type="PROSITE" id="PS50222"/>
    </source>
</evidence>
<keyword evidence="2" id="KW-1133">Transmembrane helix</keyword>
<dbReference type="OrthoDB" id="544685at2759"/>
<dbReference type="EMBL" id="SGPM01000003">
    <property type="protein sequence ID" value="THH33830.1"/>
    <property type="molecule type" value="Genomic_DNA"/>
</dbReference>
<dbReference type="InterPro" id="IPR006685">
    <property type="entry name" value="MscS_channel_2nd"/>
</dbReference>
<dbReference type="GO" id="GO:0016020">
    <property type="term" value="C:membrane"/>
    <property type="evidence" value="ECO:0007669"/>
    <property type="project" value="InterPro"/>
</dbReference>
<gene>
    <name evidence="4" type="ORF">EUX98_g352</name>
</gene>
<accession>A0A4S4NCU4</accession>
<dbReference type="GO" id="GO:0005509">
    <property type="term" value="F:calcium ion binding"/>
    <property type="evidence" value="ECO:0007669"/>
    <property type="project" value="InterPro"/>
</dbReference>
<dbReference type="Proteomes" id="UP000308730">
    <property type="component" value="Unassembled WGS sequence"/>
</dbReference>
<dbReference type="InterPro" id="IPR011992">
    <property type="entry name" value="EF-hand-dom_pair"/>
</dbReference>
<evidence type="ECO:0000313" key="5">
    <source>
        <dbReference type="Proteomes" id="UP000308730"/>
    </source>
</evidence>
<feature type="transmembrane region" description="Helical" evidence="2">
    <location>
        <begin position="169"/>
        <end position="189"/>
    </location>
</feature>
<dbReference type="PANTHER" id="PTHR31323">
    <property type="entry name" value="MECHANOSENSITIVE ION CHANNEL PROTEIN MSY2"/>
    <property type="match status" value="1"/>
</dbReference>
<evidence type="ECO:0000256" key="2">
    <source>
        <dbReference type="SAM" id="Phobius"/>
    </source>
</evidence>
<protein>
    <recommendedName>
        <fullName evidence="3">EF-hand domain-containing protein</fullName>
    </recommendedName>
</protein>
<feature type="compositionally biased region" description="Polar residues" evidence="1">
    <location>
        <begin position="1"/>
        <end position="22"/>
    </location>
</feature>